<keyword evidence="2" id="KW-0479">Metal-binding</keyword>
<dbReference type="InterPro" id="IPR027806">
    <property type="entry name" value="HARBI1_dom"/>
</dbReference>
<dbReference type="OrthoDB" id="5945905at2759"/>
<gene>
    <name evidence="4" type="ORF">MVEN_00952400</name>
</gene>
<proteinExistence type="predicted"/>
<evidence type="ECO:0000313" key="5">
    <source>
        <dbReference type="Proteomes" id="UP000620124"/>
    </source>
</evidence>
<evidence type="ECO:0000313" key="4">
    <source>
        <dbReference type="EMBL" id="KAF7356210.1"/>
    </source>
</evidence>
<dbReference type="EMBL" id="JACAZI010000007">
    <property type="protein sequence ID" value="KAF7356210.1"/>
    <property type="molecule type" value="Genomic_DNA"/>
</dbReference>
<dbReference type="GO" id="GO:0046872">
    <property type="term" value="F:metal ion binding"/>
    <property type="evidence" value="ECO:0007669"/>
    <property type="project" value="UniProtKB-KW"/>
</dbReference>
<evidence type="ECO:0000259" key="3">
    <source>
        <dbReference type="Pfam" id="PF13359"/>
    </source>
</evidence>
<dbReference type="AlphaFoldDB" id="A0A8H6YDU5"/>
<protein>
    <submittedName>
        <fullName evidence="4">DDE Tnp4 domain-containing protein</fullName>
    </submittedName>
</protein>
<name>A0A8H6YDU5_9AGAR</name>
<reference evidence="4" key="1">
    <citation type="submission" date="2020-05" db="EMBL/GenBank/DDBJ databases">
        <title>Mycena genomes resolve the evolution of fungal bioluminescence.</title>
        <authorList>
            <person name="Tsai I.J."/>
        </authorList>
    </citation>
    <scope>NUCLEOTIDE SEQUENCE</scope>
    <source>
        <strain evidence="4">CCC161011</strain>
    </source>
</reference>
<keyword evidence="5" id="KW-1185">Reference proteome</keyword>
<evidence type="ECO:0000256" key="2">
    <source>
        <dbReference type="ARBA" id="ARBA00022723"/>
    </source>
</evidence>
<evidence type="ECO:0000256" key="1">
    <source>
        <dbReference type="ARBA" id="ARBA00001968"/>
    </source>
</evidence>
<dbReference type="Proteomes" id="UP000620124">
    <property type="component" value="Unassembled WGS sequence"/>
</dbReference>
<comment type="caution">
    <text evidence="4">The sequence shown here is derived from an EMBL/GenBank/DDBJ whole genome shotgun (WGS) entry which is preliminary data.</text>
</comment>
<organism evidence="4 5">
    <name type="scientific">Mycena venus</name>
    <dbReference type="NCBI Taxonomy" id="2733690"/>
    <lineage>
        <taxon>Eukaryota</taxon>
        <taxon>Fungi</taxon>
        <taxon>Dikarya</taxon>
        <taxon>Basidiomycota</taxon>
        <taxon>Agaricomycotina</taxon>
        <taxon>Agaricomycetes</taxon>
        <taxon>Agaricomycetidae</taxon>
        <taxon>Agaricales</taxon>
        <taxon>Marasmiineae</taxon>
        <taxon>Mycenaceae</taxon>
        <taxon>Mycena</taxon>
    </lineage>
</organism>
<sequence>MSFNPLRRVLCTLLGPILEMDDTDIFHVHTATTSAPDDTWLGIPQPPPPRETGHPEIGGTQITYEWLKSLPSRDCLFRFRFYADEMADLVRILDIPRIWKTQSRGLFTGIEALGLLLARFRSARDQYDLLMKYNRCRTSISEIVNELAIYLSERWGHLLDFDTNGILSPVRMQEYARAIYNAGAPLDSIYAFIDCTIRHICRPMLWQQVAYNGHKKIHANKFQALVLPNGLFGHLFGPMEGRRNDNALLAASEHRHNEALLIFGDPAYSISPLIMSPFAGAGERSAEETAWNAAMSVVCIEVEHGFSNVVKLWPFMDAWWKQRLYSSPIGHYYRVSVLLTNALNCIRPNQTSQYFDLLPPELEEYFTTK</sequence>
<feature type="domain" description="DDE Tnp4" evidence="3">
    <location>
        <begin position="193"/>
        <end position="341"/>
    </location>
</feature>
<comment type="cofactor">
    <cofactor evidence="1">
        <name>a divalent metal cation</name>
        <dbReference type="ChEBI" id="CHEBI:60240"/>
    </cofactor>
</comment>
<dbReference type="Pfam" id="PF13359">
    <property type="entry name" value="DDE_Tnp_4"/>
    <property type="match status" value="1"/>
</dbReference>
<accession>A0A8H6YDU5</accession>